<dbReference type="Proteomes" id="UP000041882">
    <property type="component" value="Unassembled WGS sequence"/>
</dbReference>
<reference evidence="3" key="1">
    <citation type="submission" date="2015-03" db="EMBL/GenBank/DDBJ databases">
        <authorList>
            <consortium name="Pathogen Informatics"/>
            <person name="Murphy D."/>
        </authorList>
    </citation>
    <scope>NUCLEOTIDE SEQUENCE [LARGE SCALE GENOMIC DNA]</scope>
    <source>
        <strain evidence="3">IP6945</strain>
    </source>
</reference>
<dbReference type="EMBL" id="CQAW01000007">
    <property type="protein sequence ID" value="CNH62316.1"/>
    <property type="molecule type" value="Genomic_DNA"/>
</dbReference>
<dbReference type="AlphaFoldDB" id="A0A0T9PFM9"/>
<dbReference type="Gene3D" id="1.20.120.30">
    <property type="entry name" value="Aspartate receptor, ligand-binding domain"/>
    <property type="match status" value="1"/>
</dbReference>
<sequence length="78" mass="9034">MELGQGLAKNNNIDFFFKAPIQDFQSDFTEKYYRYLQESENNRMVMDSQLLSSLSSTKQAVIIALVILLCLAFSVWFL</sequence>
<evidence type="ECO:0000313" key="2">
    <source>
        <dbReference type="EMBL" id="CNH62316.1"/>
    </source>
</evidence>
<keyword evidence="2" id="KW-0675">Receptor</keyword>
<dbReference type="InterPro" id="IPR035440">
    <property type="entry name" value="4HB_MCP_dom_sf"/>
</dbReference>
<feature type="transmembrane region" description="Helical" evidence="1">
    <location>
        <begin position="60"/>
        <end position="77"/>
    </location>
</feature>
<keyword evidence="3" id="KW-1185">Reference proteome</keyword>
<evidence type="ECO:0000313" key="3">
    <source>
        <dbReference type="Proteomes" id="UP000041882"/>
    </source>
</evidence>
<keyword evidence="1" id="KW-0812">Transmembrane</keyword>
<dbReference type="SUPFAM" id="SSF47170">
    <property type="entry name" value="Aspartate receptor, ligand-binding domain"/>
    <property type="match status" value="1"/>
</dbReference>
<proteinExistence type="predicted"/>
<keyword evidence="1" id="KW-1133">Transmembrane helix</keyword>
<accession>A0A0T9PFM9</accession>
<keyword evidence="1" id="KW-0472">Membrane</keyword>
<name>A0A0T9PFM9_9GAMM</name>
<gene>
    <name evidence="2" type="ORF">ERS008472_01899</name>
</gene>
<organism evidence="2 3">
    <name type="scientific">Yersinia thracica</name>
    <dbReference type="NCBI Taxonomy" id="2890319"/>
    <lineage>
        <taxon>Bacteria</taxon>
        <taxon>Pseudomonadati</taxon>
        <taxon>Pseudomonadota</taxon>
        <taxon>Gammaproteobacteria</taxon>
        <taxon>Enterobacterales</taxon>
        <taxon>Yersiniaceae</taxon>
        <taxon>Yersinia</taxon>
    </lineage>
</organism>
<protein>
    <submittedName>
        <fullName evidence="2">Methyl-accepting chemotaxis protein I (Serine chemoreceptor protein)</fullName>
    </submittedName>
</protein>
<evidence type="ECO:0000256" key="1">
    <source>
        <dbReference type="SAM" id="Phobius"/>
    </source>
</evidence>